<protein>
    <submittedName>
        <fullName evidence="1">Uncharacterized protein</fullName>
    </submittedName>
</protein>
<evidence type="ECO:0000313" key="1">
    <source>
        <dbReference type="EMBL" id="JAH34851.1"/>
    </source>
</evidence>
<dbReference type="AlphaFoldDB" id="A0A0E9S0N6"/>
<proteinExistence type="predicted"/>
<reference evidence="1" key="2">
    <citation type="journal article" date="2015" name="Fish Shellfish Immunol.">
        <title>Early steps in the European eel (Anguilla anguilla)-Vibrio vulnificus interaction in the gills: Role of the RtxA13 toxin.</title>
        <authorList>
            <person name="Callol A."/>
            <person name="Pajuelo D."/>
            <person name="Ebbesson L."/>
            <person name="Teles M."/>
            <person name="MacKenzie S."/>
            <person name="Amaro C."/>
        </authorList>
    </citation>
    <scope>NUCLEOTIDE SEQUENCE</scope>
</reference>
<accession>A0A0E9S0N6</accession>
<reference evidence="1" key="1">
    <citation type="submission" date="2014-11" db="EMBL/GenBank/DDBJ databases">
        <authorList>
            <person name="Amaro Gonzalez C."/>
        </authorList>
    </citation>
    <scope>NUCLEOTIDE SEQUENCE</scope>
</reference>
<sequence>MACGFKSDILGHKPQPTASQLNI</sequence>
<organism evidence="1">
    <name type="scientific">Anguilla anguilla</name>
    <name type="common">European freshwater eel</name>
    <name type="synonym">Muraena anguilla</name>
    <dbReference type="NCBI Taxonomy" id="7936"/>
    <lineage>
        <taxon>Eukaryota</taxon>
        <taxon>Metazoa</taxon>
        <taxon>Chordata</taxon>
        <taxon>Craniata</taxon>
        <taxon>Vertebrata</taxon>
        <taxon>Euteleostomi</taxon>
        <taxon>Actinopterygii</taxon>
        <taxon>Neopterygii</taxon>
        <taxon>Teleostei</taxon>
        <taxon>Anguilliformes</taxon>
        <taxon>Anguillidae</taxon>
        <taxon>Anguilla</taxon>
    </lineage>
</organism>
<name>A0A0E9S0N6_ANGAN</name>
<dbReference type="EMBL" id="GBXM01073726">
    <property type="protein sequence ID" value="JAH34851.1"/>
    <property type="molecule type" value="Transcribed_RNA"/>
</dbReference>